<dbReference type="SUPFAM" id="SSF53335">
    <property type="entry name" value="S-adenosyl-L-methionine-dependent methyltransferases"/>
    <property type="match status" value="1"/>
</dbReference>
<dbReference type="InterPro" id="IPR050210">
    <property type="entry name" value="tRNA_Adenine-N(6)_MTase"/>
</dbReference>
<dbReference type="PROSITE" id="PS00092">
    <property type="entry name" value="N6_MTASE"/>
    <property type="match status" value="1"/>
</dbReference>
<dbReference type="GO" id="GO:0003676">
    <property type="term" value="F:nucleic acid binding"/>
    <property type="evidence" value="ECO:0007669"/>
    <property type="project" value="InterPro"/>
</dbReference>
<dbReference type="PANTHER" id="PTHR47739:SF1">
    <property type="entry name" value="TRNA1(VAL) (ADENINE(37)-N6)-METHYLTRANSFERASE"/>
    <property type="match status" value="1"/>
</dbReference>
<dbReference type="GO" id="GO:0032259">
    <property type="term" value="P:methylation"/>
    <property type="evidence" value="ECO:0007669"/>
    <property type="project" value="UniProtKB-KW"/>
</dbReference>
<accession>A0A1G4QVW9</accession>
<keyword evidence="1" id="KW-0489">Methyltransferase</keyword>
<reference evidence="2" key="1">
    <citation type="submission" date="2016-10" db="EMBL/GenBank/DDBJ databases">
        <authorList>
            <person name="Varghese N."/>
            <person name="Submissions S."/>
        </authorList>
    </citation>
    <scope>NUCLEOTIDE SEQUENCE [LARGE SCALE GENOMIC DNA]</scope>
    <source>
        <strain evidence="2">CGMCC 1.3431</strain>
    </source>
</reference>
<dbReference type="Proteomes" id="UP000199150">
    <property type="component" value="Unassembled WGS sequence"/>
</dbReference>
<dbReference type="Pfam" id="PF01135">
    <property type="entry name" value="PCMT"/>
    <property type="match status" value="1"/>
</dbReference>
<gene>
    <name evidence="1" type="ORF">SAMN02927928_1528</name>
</gene>
<dbReference type="InterPro" id="IPR002052">
    <property type="entry name" value="DNA_methylase_N6_adenine_CS"/>
</dbReference>
<dbReference type="PANTHER" id="PTHR47739">
    <property type="entry name" value="TRNA1(VAL) (ADENINE(37)-N6)-METHYLTRANSFERASE"/>
    <property type="match status" value="1"/>
</dbReference>
<evidence type="ECO:0000313" key="2">
    <source>
        <dbReference type="Proteomes" id="UP000199150"/>
    </source>
</evidence>
<keyword evidence="1" id="KW-0808">Transferase</keyword>
<dbReference type="STRING" id="260084.SAMN02927928_1528"/>
<dbReference type="RefSeq" id="WP_245678881.1">
    <property type="nucleotide sequence ID" value="NZ_CBCRYE010000001.1"/>
</dbReference>
<name>A0A1G4QVW9_9CAUL</name>
<dbReference type="GO" id="GO:0008168">
    <property type="term" value="F:methyltransferase activity"/>
    <property type="evidence" value="ECO:0007669"/>
    <property type="project" value="UniProtKB-KW"/>
</dbReference>
<protein>
    <submittedName>
        <fullName evidence="1">tRNA1(Val) A37 N6-methylase TrmN6</fullName>
    </submittedName>
</protein>
<organism evidence="1 2">
    <name type="scientific">Asticcacaulis taihuensis</name>
    <dbReference type="NCBI Taxonomy" id="260084"/>
    <lineage>
        <taxon>Bacteria</taxon>
        <taxon>Pseudomonadati</taxon>
        <taxon>Pseudomonadota</taxon>
        <taxon>Alphaproteobacteria</taxon>
        <taxon>Caulobacterales</taxon>
        <taxon>Caulobacteraceae</taxon>
        <taxon>Asticcacaulis</taxon>
    </lineage>
</organism>
<keyword evidence="2" id="KW-1185">Reference proteome</keyword>
<dbReference type="InterPro" id="IPR029063">
    <property type="entry name" value="SAM-dependent_MTases_sf"/>
</dbReference>
<dbReference type="CDD" id="cd02440">
    <property type="entry name" value="AdoMet_MTases"/>
    <property type="match status" value="1"/>
</dbReference>
<dbReference type="EMBL" id="FMTS01000001">
    <property type="protein sequence ID" value="SCW48149.1"/>
    <property type="molecule type" value="Genomic_DNA"/>
</dbReference>
<dbReference type="Gene3D" id="3.40.50.150">
    <property type="entry name" value="Vaccinia Virus protein VP39"/>
    <property type="match status" value="1"/>
</dbReference>
<evidence type="ECO:0000313" key="1">
    <source>
        <dbReference type="EMBL" id="SCW48149.1"/>
    </source>
</evidence>
<dbReference type="AlphaFoldDB" id="A0A1G4QVW9"/>
<sequence length="277" mass="29794">MTGHLAEISLQSDIKTTATHLLGGRVKLMQPKTGYRIGMDGALLATACASLPKVKTALELGCGVGGALLSLKMRRPALALTGIEREPDYAALARKNIRLNDLSDVTIIEGDIGQGYKAPLSSPALAGEVAGEVPPEGAKHPPRFDLVFSNPPYFDDPATLRAPHEAKRPAWIADDGLNAWLDFAQSAVVDQGHIVFIHRADRLADILGGLSKKCGSFVIRPIQPFVGKEAKRVLVRAQRLGKAPLRLLPPLILHDNAARKHTPEVESILRGEAELGW</sequence>
<proteinExistence type="predicted"/>